<sequence>MVARRICDGWEDSKTHHGYDETATKDPEMYDKMHCKMSSVEVEIIKGLAKTAIQPYEEIEYVYRCVESFDLTIMCISLSCQLNLSLMDMARHVERAVA</sequence>
<reference evidence="1" key="1">
    <citation type="journal article" date="2015" name="Nature">
        <title>Complex archaea that bridge the gap between prokaryotes and eukaryotes.</title>
        <authorList>
            <person name="Spang A."/>
            <person name="Saw J.H."/>
            <person name="Jorgensen S.L."/>
            <person name="Zaremba-Niedzwiedzka K."/>
            <person name="Martijn J."/>
            <person name="Lind A.E."/>
            <person name="van Eijk R."/>
            <person name="Schleper C."/>
            <person name="Guy L."/>
            <person name="Ettema T.J."/>
        </authorList>
    </citation>
    <scope>NUCLEOTIDE SEQUENCE</scope>
</reference>
<evidence type="ECO:0000313" key="1">
    <source>
        <dbReference type="EMBL" id="KKL56447.1"/>
    </source>
</evidence>
<gene>
    <name evidence="1" type="ORF">LCGC14_2245350</name>
</gene>
<proteinExistence type="predicted"/>
<comment type="caution">
    <text evidence="1">The sequence shown here is derived from an EMBL/GenBank/DDBJ whole genome shotgun (WGS) entry which is preliminary data.</text>
</comment>
<dbReference type="AlphaFoldDB" id="A0A0F9FZ96"/>
<name>A0A0F9FZ96_9ZZZZ</name>
<accession>A0A0F9FZ96</accession>
<protein>
    <submittedName>
        <fullName evidence="1">Uncharacterized protein</fullName>
    </submittedName>
</protein>
<dbReference type="EMBL" id="LAZR01030492">
    <property type="protein sequence ID" value="KKL56447.1"/>
    <property type="molecule type" value="Genomic_DNA"/>
</dbReference>
<organism evidence="1">
    <name type="scientific">marine sediment metagenome</name>
    <dbReference type="NCBI Taxonomy" id="412755"/>
    <lineage>
        <taxon>unclassified sequences</taxon>
        <taxon>metagenomes</taxon>
        <taxon>ecological metagenomes</taxon>
    </lineage>
</organism>